<name>A0A2R3QCJ3_9BURK</name>
<feature type="transmembrane region" description="Helical" evidence="9">
    <location>
        <begin position="59"/>
        <end position="77"/>
    </location>
</feature>
<dbReference type="InterPro" id="IPR006153">
    <property type="entry name" value="Cation/H_exchanger_TM"/>
</dbReference>
<evidence type="ECO:0000259" key="11">
    <source>
        <dbReference type="Pfam" id="PF02254"/>
    </source>
</evidence>
<dbReference type="InterPro" id="IPR036291">
    <property type="entry name" value="NAD(P)-bd_dom_sf"/>
</dbReference>
<dbReference type="Pfam" id="PF02254">
    <property type="entry name" value="TrkA_N"/>
    <property type="match status" value="1"/>
</dbReference>
<feature type="domain" description="Cation/H+ exchanger transmembrane" evidence="10">
    <location>
        <begin position="23"/>
        <end position="394"/>
    </location>
</feature>
<keyword evidence="6 9" id="KW-1133">Transmembrane helix</keyword>
<evidence type="ECO:0000256" key="5">
    <source>
        <dbReference type="ARBA" id="ARBA00022692"/>
    </source>
</evidence>
<evidence type="ECO:0000256" key="2">
    <source>
        <dbReference type="ARBA" id="ARBA00022448"/>
    </source>
</evidence>
<dbReference type="GO" id="GO:0006813">
    <property type="term" value="P:potassium ion transport"/>
    <property type="evidence" value="ECO:0007669"/>
    <property type="project" value="InterPro"/>
</dbReference>
<feature type="transmembrane region" description="Helical" evidence="9">
    <location>
        <begin position="300"/>
        <end position="323"/>
    </location>
</feature>
<dbReference type="SUPFAM" id="SSF51735">
    <property type="entry name" value="NAD(P)-binding Rossmann-fold domains"/>
    <property type="match status" value="1"/>
</dbReference>
<evidence type="ECO:0000256" key="3">
    <source>
        <dbReference type="ARBA" id="ARBA00022449"/>
    </source>
</evidence>
<dbReference type="PANTHER" id="PTHR32507:SF0">
    <property type="entry name" value="NA(+)_H(+) ANTIPORTER 2-RELATED"/>
    <property type="match status" value="1"/>
</dbReference>
<proteinExistence type="predicted"/>
<dbReference type="Pfam" id="PF00999">
    <property type="entry name" value="Na_H_Exchanger"/>
    <property type="match status" value="1"/>
</dbReference>
<feature type="transmembrane region" description="Helical" evidence="9">
    <location>
        <begin position="12"/>
        <end position="29"/>
    </location>
</feature>
<dbReference type="Gene3D" id="1.20.1530.20">
    <property type="match status" value="1"/>
</dbReference>
<evidence type="ECO:0000256" key="7">
    <source>
        <dbReference type="ARBA" id="ARBA00023065"/>
    </source>
</evidence>
<evidence type="ECO:0000256" key="1">
    <source>
        <dbReference type="ARBA" id="ARBA00004651"/>
    </source>
</evidence>
<keyword evidence="7" id="KW-0406">Ion transport</keyword>
<dbReference type="RefSeq" id="WP_106683935.1">
    <property type="nucleotide sequence ID" value="NZ_CP027667.1"/>
</dbReference>
<feature type="transmembrane region" description="Helical" evidence="9">
    <location>
        <begin position="248"/>
        <end position="264"/>
    </location>
</feature>
<dbReference type="Gene3D" id="3.40.50.720">
    <property type="entry name" value="NAD(P)-binding Rossmann-like Domain"/>
    <property type="match status" value="1"/>
</dbReference>
<feature type="transmembrane region" description="Helical" evidence="9">
    <location>
        <begin position="276"/>
        <end position="294"/>
    </location>
</feature>
<feature type="transmembrane region" description="Helical" evidence="9">
    <location>
        <begin position="335"/>
        <end position="357"/>
    </location>
</feature>
<feature type="transmembrane region" description="Helical" evidence="9">
    <location>
        <begin position="124"/>
        <end position="144"/>
    </location>
</feature>
<keyword evidence="3" id="KW-0050">Antiport</keyword>
<keyword evidence="5 9" id="KW-0812">Transmembrane</keyword>
<evidence type="ECO:0000259" key="10">
    <source>
        <dbReference type="Pfam" id="PF00999"/>
    </source>
</evidence>
<keyword evidence="8 9" id="KW-0472">Membrane</keyword>
<dbReference type="Proteomes" id="UP000237925">
    <property type="component" value="Chromosome"/>
</dbReference>
<protein>
    <submittedName>
        <fullName evidence="12">Sodium:proton antiporter</fullName>
    </submittedName>
</protein>
<evidence type="ECO:0000256" key="4">
    <source>
        <dbReference type="ARBA" id="ARBA00022475"/>
    </source>
</evidence>
<dbReference type="InterPro" id="IPR038770">
    <property type="entry name" value="Na+/solute_symporter_sf"/>
</dbReference>
<dbReference type="AlphaFoldDB" id="A0A2R3QCJ3"/>
<feature type="transmembrane region" description="Helical" evidence="9">
    <location>
        <begin position="98"/>
        <end position="118"/>
    </location>
</feature>
<dbReference type="GO" id="GO:0015297">
    <property type="term" value="F:antiporter activity"/>
    <property type="evidence" value="ECO:0007669"/>
    <property type="project" value="UniProtKB-KW"/>
</dbReference>
<dbReference type="OrthoDB" id="9810759at2"/>
<evidence type="ECO:0000256" key="8">
    <source>
        <dbReference type="ARBA" id="ARBA00023136"/>
    </source>
</evidence>
<dbReference type="GO" id="GO:0005886">
    <property type="term" value="C:plasma membrane"/>
    <property type="evidence" value="ECO:0007669"/>
    <property type="project" value="UniProtKB-SubCell"/>
</dbReference>
<feature type="transmembrane region" description="Helical" evidence="9">
    <location>
        <begin position="226"/>
        <end position="242"/>
    </location>
</feature>
<comment type="subcellular location">
    <subcellularLocation>
        <location evidence="1">Cell membrane</location>
        <topology evidence="1">Multi-pass membrane protein</topology>
    </subcellularLocation>
</comment>
<feature type="transmembrane region" description="Helical" evidence="9">
    <location>
        <begin position="369"/>
        <end position="388"/>
    </location>
</feature>
<accession>A0A2R3QCJ3</accession>
<keyword evidence="2" id="KW-0813">Transport</keyword>
<feature type="transmembrane region" description="Helical" evidence="9">
    <location>
        <begin position="156"/>
        <end position="176"/>
    </location>
</feature>
<dbReference type="PANTHER" id="PTHR32507">
    <property type="entry name" value="NA(+)/H(+) ANTIPORTER 1"/>
    <property type="match status" value="1"/>
</dbReference>
<evidence type="ECO:0000256" key="6">
    <source>
        <dbReference type="ARBA" id="ARBA00022989"/>
    </source>
</evidence>
<feature type="domain" description="RCK N-terminal" evidence="11">
    <location>
        <begin position="405"/>
        <end position="498"/>
    </location>
</feature>
<evidence type="ECO:0000256" key="9">
    <source>
        <dbReference type="SAM" id="Phobius"/>
    </source>
</evidence>
<dbReference type="GO" id="GO:1902600">
    <property type="term" value="P:proton transmembrane transport"/>
    <property type="evidence" value="ECO:0007669"/>
    <property type="project" value="InterPro"/>
</dbReference>
<dbReference type="InterPro" id="IPR003148">
    <property type="entry name" value="RCK_N"/>
</dbReference>
<sequence length="607" mass="65414">MQWLTSLLSNPAPALALLLAIGFLAQWLAWRVRVPAILPLLLLGLLLGPFTGLVDPDNLLGDLLFPAVSLSVAVILFEGSLNLRFAELDGIGHAVRRLSTYGALVAMAGLAAAAHWLAGLDWPLSFLFGAITCVTGPTVVNPMLRVVRPNARVANLLRWEGIVIDPLGALLAVLVYEVIAAKQFPGQPLWVFALTLAGGTLIGLLAAWLLALLLRRHFIPEYLQGYATLALMLATFTLSNALTRESGLLAVTAMGIALGNLRGIHIEAITSFKENLSTLLVSMLFLILAARLSWPLPPGMLLGGLLVYLAAQFVVRPLSVWLSTLGSPLRARERLLASWISPRGIVAASISALFALQLQDSGMEGADRLVPLVFMLIIATVVVQSLTARQLARWLGVREPDPRGVLVYGADAVARSVAQALHDQGVQVLVADDDWSGIRAARMAGLPTYFGNPTSRHASRFLDLTGLGRLLAMSTQHERNGLAAVHYRQEFGRDKVLALRTEAPQEGSERRRLAEPLQAPALFGEGMTHARLQELLDAGWRIKATALTEQYGWPQFRAAWGEQALPLFALADKGRLRVAGEGEDALRPTAGQTVLALVPPQPQAKAT</sequence>
<feature type="transmembrane region" description="Helical" evidence="9">
    <location>
        <begin position="188"/>
        <end position="214"/>
    </location>
</feature>
<organism evidence="12 13">
    <name type="scientific">Melaminivora suipulveris</name>
    <dbReference type="NCBI Taxonomy" id="2109913"/>
    <lineage>
        <taxon>Bacteria</taxon>
        <taxon>Pseudomonadati</taxon>
        <taxon>Pseudomonadota</taxon>
        <taxon>Betaproteobacteria</taxon>
        <taxon>Burkholderiales</taxon>
        <taxon>Comamonadaceae</taxon>
        <taxon>Melaminivora</taxon>
    </lineage>
</organism>
<evidence type="ECO:0000313" key="13">
    <source>
        <dbReference type="Proteomes" id="UP000237925"/>
    </source>
</evidence>
<dbReference type="KEGG" id="mela:C6568_09665"/>
<evidence type="ECO:0000313" key="12">
    <source>
        <dbReference type="EMBL" id="AVO49503.1"/>
    </source>
</evidence>
<feature type="transmembrane region" description="Helical" evidence="9">
    <location>
        <begin position="36"/>
        <end position="53"/>
    </location>
</feature>
<reference evidence="12 13" key="1">
    <citation type="submission" date="2018-03" db="EMBL/GenBank/DDBJ databases">
        <title>Genome sequencing of Melaminivora sp.</title>
        <authorList>
            <person name="Kim S.-J."/>
            <person name="Heo J."/>
            <person name="Ahn J.-H."/>
            <person name="Kwon S.-W."/>
        </authorList>
    </citation>
    <scope>NUCLEOTIDE SEQUENCE [LARGE SCALE GENOMIC DNA]</scope>
    <source>
        <strain evidence="12 13">SC2-9</strain>
    </source>
</reference>
<dbReference type="EMBL" id="CP027667">
    <property type="protein sequence ID" value="AVO49503.1"/>
    <property type="molecule type" value="Genomic_DNA"/>
</dbReference>
<keyword evidence="13" id="KW-1185">Reference proteome</keyword>
<gene>
    <name evidence="12" type="ORF">C6568_09665</name>
</gene>
<keyword evidence="4" id="KW-1003">Cell membrane</keyword>